<reference evidence="13" key="4">
    <citation type="submission" date="2019-03" db="UniProtKB">
        <authorList>
            <consortium name="EnsemblPlants"/>
        </authorList>
    </citation>
    <scope>IDENTIFICATION</scope>
</reference>
<dbReference type="PANTHER" id="PTHR45977">
    <property type="entry name" value="TARGET OF ERK KINASE MPK-1"/>
    <property type="match status" value="1"/>
</dbReference>
<evidence type="ECO:0000256" key="5">
    <source>
        <dbReference type="ARBA" id="ARBA00022692"/>
    </source>
</evidence>
<reference evidence="13" key="3">
    <citation type="journal article" date="2017" name="Nature">
        <title>Genome sequence of the progenitor of the wheat D genome Aegilops tauschii.</title>
        <authorList>
            <person name="Luo M.C."/>
            <person name="Gu Y.Q."/>
            <person name="Puiu D."/>
            <person name="Wang H."/>
            <person name="Twardziok S.O."/>
            <person name="Deal K.R."/>
            <person name="Huo N."/>
            <person name="Zhu T."/>
            <person name="Wang L."/>
            <person name="Wang Y."/>
            <person name="McGuire P.E."/>
            <person name="Liu S."/>
            <person name="Long H."/>
            <person name="Ramasamy R.K."/>
            <person name="Rodriguez J.C."/>
            <person name="Van S.L."/>
            <person name="Yuan L."/>
            <person name="Wang Z."/>
            <person name="Xia Z."/>
            <person name="Xiao L."/>
            <person name="Anderson O.D."/>
            <person name="Ouyang S."/>
            <person name="Liang Y."/>
            <person name="Zimin A.V."/>
            <person name="Pertea G."/>
            <person name="Qi P."/>
            <person name="Bennetzen J.L."/>
            <person name="Dai X."/>
            <person name="Dawson M.W."/>
            <person name="Muller H.G."/>
            <person name="Kugler K."/>
            <person name="Rivarola-Duarte L."/>
            <person name="Spannagl M."/>
            <person name="Mayer K.F.X."/>
            <person name="Lu F.H."/>
            <person name="Bevan M.W."/>
            <person name="Leroy P."/>
            <person name="Li P."/>
            <person name="You F.M."/>
            <person name="Sun Q."/>
            <person name="Liu Z."/>
            <person name="Lyons E."/>
            <person name="Wicker T."/>
            <person name="Salzberg S.L."/>
            <person name="Devos K.M."/>
            <person name="Dvorak J."/>
        </authorList>
    </citation>
    <scope>NUCLEOTIDE SEQUENCE [LARGE SCALE GENOMIC DNA]</scope>
    <source>
        <strain evidence="13">cv. AL8/78</strain>
    </source>
</reference>
<evidence type="ECO:0000256" key="11">
    <source>
        <dbReference type="ARBA" id="ARBA00023136"/>
    </source>
</evidence>
<dbReference type="GO" id="GO:0000325">
    <property type="term" value="C:plant-type vacuole"/>
    <property type="evidence" value="ECO:0007669"/>
    <property type="project" value="TreeGrafter"/>
</dbReference>
<dbReference type="GO" id="GO:0006511">
    <property type="term" value="P:ubiquitin-dependent protein catabolic process"/>
    <property type="evidence" value="ECO:0007669"/>
    <property type="project" value="TreeGrafter"/>
</dbReference>
<evidence type="ECO:0000256" key="9">
    <source>
        <dbReference type="ARBA" id="ARBA00022833"/>
    </source>
</evidence>
<keyword evidence="9" id="KW-0862">Zinc</keyword>
<name>A0A453BI79_AEGTS</name>
<evidence type="ECO:0000256" key="10">
    <source>
        <dbReference type="ARBA" id="ARBA00022989"/>
    </source>
</evidence>
<dbReference type="AlphaFoldDB" id="A0A453BI79"/>
<reference evidence="13" key="5">
    <citation type="journal article" date="2021" name="G3 (Bethesda)">
        <title>Aegilops tauschii genome assembly Aet v5.0 features greater sequence contiguity and improved annotation.</title>
        <authorList>
            <person name="Wang L."/>
            <person name="Zhu T."/>
            <person name="Rodriguez J.C."/>
            <person name="Deal K.R."/>
            <person name="Dubcovsky J."/>
            <person name="McGuire P.E."/>
            <person name="Lux T."/>
            <person name="Spannagl M."/>
            <person name="Mayer K.F.X."/>
            <person name="Baldrich P."/>
            <person name="Meyers B.C."/>
            <person name="Huo N."/>
            <person name="Gu Y.Q."/>
            <person name="Zhou H."/>
            <person name="Devos K.M."/>
            <person name="Bennetzen J.L."/>
            <person name="Unver T."/>
            <person name="Budak H."/>
            <person name="Gulick P.J."/>
            <person name="Galiba G."/>
            <person name="Kalapos B."/>
            <person name="Nelson D.R."/>
            <person name="Li P."/>
            <person name="You F.M."/>
            <person name="Luo M.C."/>
            <person name="Dvorak J."/>
        </authorList>
    </citation>
    <scope>NUCLEOTIDE SEQUENCE [LARGE SCALE GENOMIC DNA]</scope>
    <source>
        <strain evidence="13">cv. AL8/78</strain>
    </source>
</reference>
<keyword evidence="7" id="KW-0863">Zinc-finger</keyword>
<evidence type="ECO:0000256" key="3">
    <source>
        <dbReference type="ARBA" id="ARBA00012483"/>
    </source>
</evidence>
<evidence type="ECO:0000256" key="7">
    <source>
        <dbReference type="ARBA" id="ARBA00022771"/>
    </source>
</evidence>
<keyword evidence="5 12" id="KW-0812">Transmembrane</keyword>
<dbReference type="PANTHER" id="PTHR45977:SF43">
    <property type="entry name" value="OS07G0463400 PROTEIN"/>
    <property type="match status" value="1"/>
</dbReference>
<feature type="transmembrane region" description="Helical" evidence="12">
    <location>
        <begin position="138"/>
        <end position="156"/>
    </location>
</feature>
<dbReference type="EnsemblPlants" id="AET2Gv20516100.3">
    <property type="protein sequence ID" value="AET2Gv20516100.3"/>
    <property type="gene ID" value="AET2Gv20516100"/>
</dbReference>
<dbReference type="GO" id="GO:0061630">
    <property type="term" value="F:ubiquitin protein ligase activity"/>
    <property type="evidence" value="ECO:0007669"/>
    <property type="project" value="UniProtKB-EC"/>
</dbReference>
<proteinExistence type="predicted"/>
<evidence type="ECO:0000256" key="6">
    <source>
        <dbReference type="ARBA" id="ARBA00022723"/>
    </source>
</evidence>
<feature type="transmembrane region" description="Helical" evidence="12">
    <location>
        <begin position="162"/>
        <end position="181"/>
    </location>
</feature>
<dbReference type="GO" id="GO:0016567">
    <property type="term" value="P:protein ubiquitination"/>
    <property type="evidence" value="ECO:0007669"/>
    <property type="project" value="TreeGrafter"/>
</dbReference>
<evidence type="ECO:0000256" key="1">
    <source>
        <dbReference type="ARBA" id="ARBA00000900"/>
    </source>
</evidence>
<reference evidence="14" key="2">
    <citation type="journal article" date="2017" name="Nat. Plants">
        <title>The Aegilops tauschii genome reveals multiple impacts of transposons.</title>
        <authorList>
            <person name="Zhao G."/>
            <person name="Zou C."/>
            <person name="Li K."/>
            <person name="Wang K."/>
            <person name="Li T."/>
            <person name="Gao L."/>
            <person name="Zhang X."/>
            <person name="Wang H."/>
            <person name="Yang Z."/>
            <person name="Liu X."/>
            <person name="Jiang W."/>
            <person name="Mao L."/>
            <person name="Kong X."/>
            <person name="Jiao Y."/>
            <person name="Jia J."/>
        </authorList>
    </citation>
    <scope>NUCLEOTIDE SEQUENCE [LARGE SCALE GENOMIC DNA]</scope>
    <source>
        <strain evidence="14">cv. AL8/78</strain>
    </source>
</reference>
<dbReference type="STRING" id="200361.A0A453BI79"/>
<accession>A0A453BI79</accession>
<dbReference type="GO" id="GO:0016020">
    <property type="term" value="C:membrane"/>
    <property type="evidence" value="ECO:0007669"/>
    <property type="project" value="UniProtKB-SubCell"/>
</dbReference>
<evidence type="ECO:0000256" key="2">
    <source>
        <dbReference type="ARBA" id="ARBA00004141"/>
    </source>
</evidence>
<keyword evidence="4" id="KW-0808">Transferase</keyword>
<feature type="transmembrane region" description="Helical" evidence="12">
    <location>
        <begin position="186"/>
        <end position="205"/>
    </location>
</feature>
<dbReference type="GO" id="GO:0008270">
    <property type="term" value="F:zinc ion binding"/>
    <property type="evidence" value="ECO:0007669"/>
    <property type="project" value="UniProtKB-KW"/>
</dbReference>
<comment type="subcellular location">
    <subcellularLocation>
        <location evidence="2">Membrane</location>
        <topology evidence="2">Multi-pass membrane protein</topology>
    </subcellularLocation>
</comment>
<keyword evidence="6" id="KW-0479">Metal-binding</keyword>
<keyword evidence="14" id="KW-1185">Reference proteome</keyword>
<organism evidence="13 14">
    <name type="scientific">Aegilops tauschii subsp. strangulata</name>
    <name type="common">Goatgrass</name>
    <dbReference type="NCBI Taxonomy" id="200361"/>
    <lineage>
        <taxon>Eukaryota</taxon>
        <taxon>Viridiplantae</taxon>
        <taxon>Streptophyta</taxon>
        <taxon>Embryophyta</taxon>
        <taxon>Tracheophyta</taxon>
        <taxon>Spermatophyta</taxon>
        <taxon>Magnoliopsida</taxon>
        <taxon>Liliopsida</taxon>
        <taxon>Poales</taxon>
        <taxon>Poaceae</taxon>
        <taxon>BOP clade</taxon>
        <taxon>Pooideae</taxon>
        <taxon>Triticodae</taxon>
        <taxon>Triticeae</taxon>
        <taxon>Triticinae</taxon>
        <taxon>Aegilops</taxon>
    </lineage>
</organism>
<dbReference type="Gramene" id="AET2Gv20516100.3">
    <property type="protein sequence ID" value="AET2Gv20516100.3"/>
    <property type="gene ID" value="AET2Gv20516100"/>
</dbReference>
<protein>
    <recommendedName>
        <fullName evidence="3">RING-type E3 ubiquitin transferase</fullName>
        <ecNumber evidence="3">2.3.2.27</ecNumber>
    </recommendedName>
</protein>
<evidence type="ECO:0000313" key="13">
    <source>
        <dbReference type="EnsemblPlants" id="AET2Gv20516100.3"/>
    </source>
</evidence>
<comment type="catalytic activity">
    <reaction evidence="1">
        <text>S-ubiquitinyl-[E2 ubiquitin-conjugating enzyme]-L-cysteine + [acceptor protein]-L-lysine = [E2 ubiquitin-conjugating enzyme]-L-cysteine + N(6)-ubiquitinyl-[acceptor protein]-L-lysine.</text>
        <dbReference type="EC" id="2.3.2.27"/>
    </reaction>
</comment>
<keyword evidence="10 12" id="KW-1133">Transmembrane helix</keyword>
<dbReference type="EC" id="2.3.2.27" evidence="3"/>
<sequence>CVSRRWQCGRRRRSTSRSARLTGPTPSLSSCLTCSGISLSSLWQQPFSPPPSRSAPPAHSASCLPVTCCSVSFTFSASSSSTGAVAARVGLECSRMMREMGISSSGSTGSVERIDLRGQVDCAPIVKHLESGNTMFSFIWWIIGFYWVSAGGQALSQDAPQLYWLSIVFLAFDVFFVVFCVGLACLIGIVVCCFLPCIIAILYAVTDQVC</sequence>
<evidence type="ECO:0000256" key="8">
    <source>
        <dbReference type="ARBA" id="ARBA00022786"/>
    </source>
</evidence>
<keyword evidence="8" id="KW-0833">Ubl conjugation pathway</keyword>
<dbReference type="Proteomes" id="UP000015105">
    <property type="component" value="Chromosome 2D"/>
</dbReference>
<evidence type="ECO:0000256" key="4">
    <source>
        <dbReference type="ARBA" id="ARBA00022679"/>
    </source>
</evidence>
<evidence type="ECO:0000313" key="14">
    <source>
        <dbReference type="Proteomes" id="UP000015105"/>
    </source>
</evidence>
<reference evidence="14" key="1">
    <citation type="journal article" date="2014" name="Science">
        <title>Ancient hybridizations among the ancestral genomes of bread wheat.</title>
        <authorList>
            <consortium name="International Wheat Genome Sequencing Consortium,"/>
            <person name="Marcussen T."/>
            <person name="Sandve S.R."/>
            <person name="Heier L."/>
            <person name="Spannagl M."/>
            <person name="Pfeifer M."/>
            <person name="Jakobsen K.S."/>
            <person name="Wulff B.B."/>
            <person name="Steuernagel B."/>
            <person name="Mayer K.F."/>
            <person name="Olsen O.A."/>
        </authorList>
    </citation>
    <scope>NUCLEOTIDE SEQUENCE [LARGE SCALE GENOMIC DNA]</scope>
    <source>
        <strain evidence="14">cv. AL8/78</strain>
    </source>
</reference>
<evidence type="ECO:0000256" key="12">
    <source>
        <dbReference type="SAM" id="Phobius"/>
    </source>
</evidence>
<keyword evidence="11 12" id="KW-0472">Membrane</keyword>